<dbReference type="Proteomes" id="UP000005113">
    <property type="component" value="Unassembled WGS sequence"/>
</dbReference>
<reference evidence="6" key="1">
    <citation type="journal article" date="2012" name="Stand. Genomic Sci.">
        <title>Permanent draft genome sequence of the gliding predator Saprospira grandis strain Sa g1 (= HR1).</title>
        <authorList>
            <person name="Mavromatis K."/>
            <person name="Chertkov O."/>
            <person name="Lapidus A."/>
            <person name="Nolan M."/>
            <person name="Lucas S."/>
            <person name="Tice H."/>
            <person name="Del Rio T.G."/>
            <person name="Cheng J.F."/>
            <person name="Han C."/>
            <person name="Tapia R."/>
            <person name="Bruce D."/>
            <person name="Goodwin L.A."/>
            <person name="Pitluck S."/>
            <person name="Huntemann M."/>
            <person name="Liolios K."/>
            <person name="Pagani I."/>
            <person name="Ivanova N."/>
            <person name="Mikhailova N."/>
            <person name="Pati A."/>
            <person name="Chen A."/>
            <person name="Palaniappan K."/>
            <person name="Land M."/>
            <person name="Brambilla E.M."/>
            <person name="Rohde M."/>
            <person name="Spring S."/>
            <person name="Goker M."/>
            <person name="Detter J.C."/>
            <person name="Bristow J."/>
            <person name="Eisen J.A."/>
            <person name="Markowitz V."/>
            <person name="Hugenholtz P."/>
            <person name="Kyrpides N.C."/>
            <person name="Klenk H.P."/>
            <person name="Woyke T."/>
        </authorList>
    </citation>
    <scope>NUCLEOTIDE SEQUENCE [LARGE SCALE GENOMIC DNA]</scope>
    <source>
        <strain evidence="6">DSM 2844</strain>
    </source>
</reference>
<sequence length="317" mass="35995">MFRRCLCCLGPLKARDVDYDKRCLDVLFDGQPLVNRINLARSAPSTAKLLSISGVQEKKAIVLDGGILRLAQKGELSHFFAKPIGLSEHKKMTLMPANEHLSMQLAWQVFGIEVATNALIRVGEGDFAYLCKRYDLIGEQRLKQEDFAALLGKTSATDGTSYKYKGSYLELFEVLREVPTYKIESRKLFELIVFNYLISNGDAHLKNFALLERQTGDYGLSPAFDLLNTRLHIEDKTFALDGLLPAELSKGKVKAQFYKLADLAALPISWVNRCFKRFLSEGVNQRVEALVNSSFLDEKTKRQYIQLFQSRRNKLLR</sequence>
<dbReference type="GO" id="GO:0004674">
    <property type="term" value="F:protein serine/threonine kinase activity"/>
    <property type="evidence" value="ECO:0007669"/>
    <property type="project" value="TreeGrafter"/>
</dbReference>
<evidence type="ECO:0000259" key="4">
    <source>
        <dbReference type="Pfam" id="PF07804"/>
    </source>
</evidence>
<dbReference type="AlphaFoldDB" id="J0P797"/>
<comment type="similarity">
    <text evidence="1">Belongs to the HipA Ser/Thr kinase family.</text>
</comment>
<dbReference type="RefSeq" id="WP_002658997.1">
    <property type="nucleotide sequence ID" value="NZ_JH719942.1"/>
</dbReference>
<gene>
    <name evidence="5" type="ORF">SapgrDRAFT_1678</name>
</gene>
<evidence type="ECO:0000256" key="1">
    <source>
        <dbReference type="ARBA" id="ARBA00010164"/>
    </source>
</evidence>
<dbReference type="Gene3D" id="1.10.1070.20">
    <property type="match status" value="1"/>
</dbReference>
<dbReference type="OrthoDB" id="9805913at2"/>
<keyword evidence="2" id="KW-0808">Transferase</keyword>
<name>J0P797_9BACT</name>
<evidence type="ECO:0000256" key="3">
    <source>
        <dbReference type="ARBA" id="ARBA00022777"/>
    </source>
</evidence>
<dbReference type="PANTHER" id="PTHR37419:SF1">
    <property type="entry name" value="SERINE_THREONINE-PROTEIN KINASE TOXIN HIPA"/>
    <property type="match status" value="1"/>
</dbReference>
<proteinExistence type="inferred from homology"/>
<dbReference type="PANTHER" id="PTHR37419">
    <property type="entry name" value="SERINE/THREONINE-PROTEIN KINASE TOXIN HIPA"/>
    <property type="match status" value="1"/>
</dbReference>
<evidence type="ECO:0000313" key="5">
    <source>
        <dbReference type="EMBL" id="EJF53382.1"/>
    </source>
</evidence>
<dbReference type="HOGENOM" id="CLU_070311_1_0_10"/>
<dbReference type="GO" id="GO:0005829">
    <property type="term" value="C:cytosol"/>
    <property type="evidence" value="ECO:0007669"/>
    <property type="project" value="TreeGrafter"/>
</dbReference>
<protein>
    <submittedName>
        <fullName evidence="5">HipA-like protein</fullName>
    </submittedName>
</protein>
<dbReference type="InterPro" id="IPR012893">
    <property type="entry name" value="HipA-like_C"/>
</dbReference>
<feature type="domain" description="HipA-like C-terminal" evidence="4">
    <location>
        <begin position="50"/>
        <end position="277"/>
    </location>
</feature>
<keyword evidence="3" id="KW-0418">Kinase</keyword>
<evidence type="ECO:0000256" key="2">
    <source>
        <dbReference type="ARBA" id="ARBA00022679"/>
    </source>
</evidence>
<dbReference type="Pfam" id="PF07804">
    <property type="entry name" value="HipA_C"/>
    <property type="match status" value="1"/>
</dbReference>
<dbReference type="InterPro" id="IPR052028">
    <property type="entry name" value="HipA_Ser/Thr_kinase"/>
</dbReference>
<evidence type="ECO:0000313" key="6">
    <source>
        <dbReference type="Proteomes" id="UP000005113"/>
    </source>
</evidence>
<accession>J0P797</accession>
<dbReference type="EMBL" id="JH719942">
    <property type="protein sequence ID" value="EJF53382.1"/>
    <property type="molecule type" value="Genomic_DNA"/>
</dbReference>
<organism evidence="5 6">
    <name type="scientific">Saprospira grandis DSM 2844</name>
    <dbReference type="NCBI Taxonomy" id="694433"/>
    <lineage>
        <taxon>Bacteria</taxon>
        <taxon>Pseudomonadati</taxon>
        <taxon>Bacteroidota</taxon>
        <taxon>Saprospiria</taxon>
        <taxon>Saprospirales</taxon>
        <taxon>Saprospiraceae</taxon>
        <taxon>Saprospira</taxon>
    </lineage>
</organism>